<reference evidence="1 2" key="1">
    <citation type="submission" date="2016-11" db="EMBL/GenBank/DDBJ databases">
        <authorList>
            <person name="Jaros S."/>
            <person name="Januszkiewicz K."/>
            <person name="Wedrychowicz H."/>
        </authorList>
    </citation>
    <scope>NUCLEOTIDE SEQUENCE [LARGE SCALE GENOMIC DNA]</scope>
    <source>
        <strain evidence="1 2">DSM 25479</strain>
    </source>
</reference>
<dbReference type="Proteomes" id="UP000184335">
    <property type="component" value="Unassembled WGS sequence"/>
</dbReference>
<organism evidence="1 2">
    <name type="scientific">Cruoricaptor ignavus</name>
    <dbReference type="NCBI Taxonomy" id="1118202"/>
    <lineage>
        <taxon>Bacteria</taxon>
        <taxon>Pseudomonadati</taxon>
        <taxon>Bacteroidota</taxon>
        <taxon>Flavobacteriia</taxon>
        <taxon>Flavobacteriales</taxon>
        <taxon>Weeksellaceae</taxon>
        <taxon>Cruoricaptor</taxon>
    </lineage>
</organism>
<name>A0A1M6HNR8_9FLAO</name>
<dbReference type="AlphaFoldDB" id="A0A1M6HNR8"/>
<dbReference type="STRING" id="1118202.SAMN05443429_1155"/>
<evidence type="ECO:0000313" key="1">
    <source>
        <dbReference type="EMBL" id="SHJ23837.1"/>
    </source>
</evidence>
<gene>
    <name evidence="1" type="ORF">SAMN05443429_1155</name>
</gene>
<dbReference type="PANTHER" id="PTHR35810:SF1">
    <property type="entry name" value="CYTOPLASMIC PROTEIN"/>
    <property type="match status" value="1"/>
</dbReference>
<dbReference type="PANTHER" id="PTHR35810">
    <property type="entry name" value="CYTOPLASMIC PROTEIN-RELATED"/>
    <property type="match status" value="1"/>
</dbReference>
<accession>A0A1M6HNR8</accession>
<sequence>MREYLLKGYALNQRMDRVENHVDELSKKMDIISLQIESNKLPNQGVFFNGQVFDAYNFVSNLVRNAKSSILLIDNYVDDTVLTLLSKRKMNVKANIYTATISQQLRLDLQKHNQQYPAIGIHLFKQSHDRFLIIDEKELYHIGASLKDLGKKWFAFSRMDSLCKDVLSKIKKEKDGE</sequence>
<proteinExistence type="predicted"/>
<protein>
    <recommendedName>
        <fullName evidence="3">DNA-binding protein</fullName>
    </recommendedName>
</protein>
<evidence type="ECO:0008006" key="3">
    <source>
        <dbReference type="Google" id="ProtNLM"/>
    </source>
</evidence>
<dbReference type="RefSeq" id="WP_395858377.1">
    <property type="nucleotide sequence ID" value="NZ_FQYI01000015.1"/>
</dbReference>
<keyword evidence="2" id="KW-1185">Reference proteome</keyword>
<dbReference type="EMBL" id="FQYI01000015">
    <property type="protein sequence ID" value="SHJ23837.1"/>
    <property type="molecule type" value="Genomic_DNA"/>
</dbReference>
<evidence type="ECO:0000313" key="2">
    <source>
        <dbReference type="Proteomes" id="UP000184335"/>
    </source>
</evidence>